<dbReference type="CDD" id="cd08489">
    <property type="entry name" value="PBP2_NikA"/>
    <property type="match status" value="1"/>
</dbReference>
<dbReference type="Gene3D" id="3.10.105.10">
    <property type="entry name" value="Dipeptide-binding Protein, Domain 3"/>
    <property type="match status" value="1"/>
</dbReference>
<dbReference type="RefSeq" id="WP_094604976.1">
    <property type="nucleotide sequence ID" value="NZ_CP155573.1"/>
</dbReference>
<reference evidence="5" key="1">
    <citation type="submission" date="2024-05" db="EMBL/GenBank/DDBJ databases">
        <title>Isolation and characterization of Sporomusa carbonis sp. nov., a carboxydotrophic hydrogenogen in the genus of Sporomusa isolated from a charcoal burning pile.</title>
        <authorList>
            <person name="Boeer T."/>
            <person name="Rosenbaum F."/>
            <person name="Eysell L."/>
            <person name="Mueller V."/>
            <person name="Daniel R."/>
            <person name="Poehlein A."/>
        </authorList>
    </citation>
    <scope>NUCLEOTIDE SEQUENCE [LARGE SCALE GENOMIC DNA]</scope>
    <source>
        <strain evidence="5">DSM 10669</strain>
    </source>
</reference>
<proteinExistence type="inferred from homology"/>
<name>A0ABZ3IIU4_9FIRM</name>
<gene>
    <name evidence="5" type="primary">nikA</name>
    <name evidence="5" type="ORF">SPSIL_017420</name>
</gene>
<dbReference type="Gene3D" id="3.40.190.10">
    <property type="entry name" value="Periplasmic binding protein-like II"/>
    <property type="match status" value="1"/>
</dbReference>
<dbReference type="PIRSF" id="PIRSF002741">
    <property type="entry name" value="MppA"/>
    <property type="match status" value="1"/>
</dbReference>
<evidence type="ECO:0000313" key="6">
    <source>
        <dbReference type="Proteomes" id="UP000216752"/>
    </source>
</evidence>
<dbReference type="PANTHER" id="PTHR30290:SF37">
    <property type="entry name" value="NICKEL-BINDING PERIPLASMIC PROTEIN"/>
    <property type="match status" value="1"/>
</dbReference>
<dbReference type="PROSITE" id="PS51257">
    <property type="entry name" value="PROKAR_LIPOPROTEIN"/>
    <property type="match status" value="1"/>
</dbReference>
<dbReference type="SUPFAM" id="SSF53850">
    <property type="entry name" value="Periplasmic binding protein-like II"/>
    <property type="match status" value="1"/>
</dbReference>
<feature type="domain" description="Solute-binding protein family 5" evidence="4">
    <location>
        <begin position="85"/>
        <end position="456"/>
    </location>
</feature>
<keyword evidence="6" id="KW-1185">Reference proteome</keyword>
<organism evidence="5 6">
    <name type="scientific">Sporomusa silvacetica DSM 10669</name>
    <dbReference type="NCBI Taxonomy" id="1123289"/>
    <lineage>
        <taxon>Bacteria</taxon>
        <taxon>Bacillati</taxon>
        <taxon>Bacillota</taxon>
        <taxon>Negativicutes</taxon>
        <taxon>Selenomonadales</taxon>
        <taxon>Sporomusaceae</taxon>
        <taxon>Sporomusa</taxon>
    </lineage>
</organism>
<dbReference type="Proteomes" id="UP000216752">
    <property type="component" value="Chromosome"/>
</dbReference>
<dbReference type="InterPro" id="IPR000914">
    <property type="entry name" value="SBP_5_dom"/>
</dbReference>
<sequence>MALIITKQLQKLKKYATLLISLILLVSLVAGCSSQTSKDTAKEKVLNFSWAKDIGPLNPHMYNPNQMFAQALVYESLVQYSSDGKIIPWLAESWTISPDGKEYVFILRKDVKFSDGTPFNAAAVKKNFDAVLANSKRHDWLAFIRQIKETQVIDDYTFKLVLKDAYYPVLQELALIRPIRFLAPSQFPDNGNTSESIKKPIGTGPWVLSEYKQGEVAVFVRNEHYWGTKPKLNKLVVKIIPDSESRVVAFEKNELNLIYGTGSISLDAFKQLQQSGKYETKLSEPLATRVLAINSNKGVTKDLKVRQAIQHAFNKDAFVKGVLLGTERKADTVLATNFPYCNLELKPYEYSEAKAKALLEEAGWQEVQGKEFREKDGQVLELEFCFESTDAIQKSVAEVLQGDLKKIGIKVKLTGEELLSIVQRQKDGNFNMIYSDTWGAPYDPHSLVGSMRAPGHADYQAQVGLPMKAELDQKAAVVLVSTDETKRQELYKQIFTTLHEQAVYLPLSYLANIAVYPKKVTGVTFMGSQYEIPFVNMDIQ</sequence>
<dbReference type="NCBIfam" id="TIGR02294">
    <property type="entry name" value="nickel_nikA"/>
    <property type="match status" value="1"/>
</dbReference>
<dbReference type="Pfam" id="PF00496">
    <property type="entry name" value="SBP_bac_5"/>
    <property type="match status" value="1"/>
</dbReference>
<dbReference type="InterPro" id="IPR023765">
    <property type="entry name" value="SBP_5_CS"/>
</dbReference>
<evidence type="ECO:0000256" key="1">
    <source>
        <dbReference type="ARBA" id="ARBA00004193"/>
    </source>
</evidence>
<dbReference type="PROSITE" id="PS01040">
    <property type="entry name" value="SBP_BACTERIAL_5"/>
    <property type="match status" value="1"/>
</dbReference>
<accession>A0ABZ3IIU4</accession>
<evidence type="ECO:0000256" key="3">
    <source>
        <dbReference type="ARBA" id="ARBA00022729"/>
    </source>
</evidence>
<evidence type="ECO:0000256" key="2">
    <source>
        <dbReference type="ARBA" id="ARBA00005695"/>
    </source>
</evidence>
<evidence type="ECO:0000259" key="4">
    <source>
        <dbReference type="Pfam" id="PF00496"/>
    </source>
</evidence>
<dbReference type="PANTHER" id="PTHR30290">
    <property type="entry name" value="PERIPLASMIC BINDING COMPONENT OF ABC TRANSPORTER"/>
    <property type="match status" value="1"/>
</dbReference>
<evidence type="ECO:0000313" key="5">
    <source>
        <dbReference type="EMBL" id="XFO65602.1"/>
    </source>
</evidence>
<dbReference type="InterPro" id="IPR039424">
    <property type="entry name" value="SBP_5"/>
</dbReference>
<dbReference type="InterPro" id="IPR030678">
    <property type="entry name" value="Peptide/Ni-bd"/>
</dbReference>
<protein>
    <submittedName>
        <fullName evidence="5">Nickel-binding periplasmic protein</fullName>
    </submittedName>
</protein>
<comment type="subcellular location">
    <subcellularLocation>
        <location evidence="1">Cell membrane</location>
        <topology evidence="1">Lipid-anchor</topology>
    </subcellularLocation>
</comment>
<dbReference type="EMBL" id="CP155573">
    <property type="protein sequence ID" value="XFO65602.1"/>
    <property type="molecule type" value="Genomic_DNA"/>
</dbReference>
<dbReference type="InterPro" id="IPR011980">
    <property type="entry name" value="CntA-like"/>
</dbReference>
<keyword evidence="3" id="KW-0732">Signal</keyword>
<comment type="similarity">
    <text evidence="2">Belongs to the bacterial solute-binding protein 5 family.</text>
</comment>